<reference evidence="1 2" key="1">
    <citation type="journal article" date="2023" name="Plants (Basel)">
        <title>Bridging the Gap: Combining Genomics and Transcriptomics Approaches to Understand Stylosanthes scabra, an Orphan Legume from the Brazilian Caatinga.</title>
        <authorList>
            <person name="Ferreira-Neto J.R.C."/>
            <person name="da Silva M.D."/>
            <person name="Binneck E."/>
            <person name="de Melo N.F."/>
            <person name="da Silva R.H."/>
            <person name="de Melo A.L.T.M."/>
            <person name="Pandolfi V."/>
            <person name="Bustamante F.O."/>
            <person name="Brasileiro-Vidal A.C."/>
            <person name="Benko-Iseppon A.M."/>
        </authorList>
    </citation>
    <scope>NUCLEOTIDE SEQUENCE [LARGE SCALE GENOMIC DNA]</scope>
    <source>
        <tissue evidence="1">Leaves</tissue>
    </source>
</reference>
<name>A0ABU6XKL9_9FABA</name>
<keyword evidence="2" id="KW-1185">Reference proteome</keyword>
<comment type="caution">
    <text evidence="1">The sequence shown here is derived from an EMBL/GenBank/DDBJ whole genome shotgun (WGS) entry which is preliminary data.</text>
</comment>
<feature type="non-terminal residue" evidence="1">
    <location>
        <position position="1"/>
    </location>
</feature>
<evidence type="ECO:0000313" key="2">
    <source>
        <dbReference type="Proteomes" id="UP001341840"/>
    </source>
</evidence>
<accession>A0ABU6XKL9</accession>
<organism evidence="1 2">
    <name type="scientific">Stylosanthes scabra</name>
    <dbReference type="NCBI Taxonomy" id="79078"/>
    <lineage>
        <taxon>Eukaryota</taxon>
        <taxon>Viridiplantae</taxon>
        <taxon>Streptophyta</taxon>
        <taxon>Embryophyta</taxon>
        <taxon>Tracheophyta</taxon>
        <taxon>Spermatophyta</taxon>
        <taxon>Magnoliopsida</taxon>
        <taxon>eudicotyledons</taxon>
        <taxon>Gunneridae</taxon>
        <taxon>Pentapetalae</taxon>
        <taxon>rosids</taxon>
        <taxon>fabids</taxon>
        <taxon>Fabales</taxon>
        <taxon>Fabaceae</taxon>
        <taxon>Papilionoideae</taxon>
        <taxon>50 kb inversion clade</taxon>
        <taxon>dalbergioids sensu lato</taxon>
        <taxon>Dalbergieae</taxon>
        <taxon>Pterocarpus clade</taxon>
        <taxon>Stylosanthes</taxon>
    </lineage>
</organism>
<proteinExistence type="predicted"/>
<sequence>RLSRALLTPNKTQTLVAQLVFIAVQSPHHNPSLHHLISATIELYLRIRCVHRVFIFVVYSWLASSPPQGGASVVTLRRPPCTFVVSLGSP</sequence>
<evidence type="ECO:0000313" key="1">
    <source>
        <dbReference type="EMBL" id="MED6197785.1"/>
    </source>
</evidence>
<protein>
    <submittedName>
        <fullName evidence="1">Uncharacterized protein</fullName>
    </submittedName>
</protein>
<gene>
    <name evidence="1" type="ORF">PIB30_059896</name>
</gene>
<dbReference type="EMBL" id="JASCZI010211970">
    <property type="protein sequence ID" value="MED6197785.1"/>
    <property type="molecule type" value="Genomic_DNA"/>
</dbReference>
<dbReference type="Proteomes" id="UP001341840">
    <property type="component" value="Unassembled WGS sequence"/>
</dbReference>